<dbReference type="GO" id="GO:0009279">
    <property type="term" value="C:cell outer membrane"/>
    <property type="evidence" value="ECO:0007669"/>
    <property type="project" value="UniProtKB-SubCell"/>
</dbReference>
<dbReference type="SUPFAM" id="SSF56935">
    <property type="entry name" value="Porins"/>
    <property type="match status" value="1"/>
</dbReference>
<keyword evidence="2 8" id="KW-0813">Transport</keyword>
<dbReference type="Proteomes" id="UP000293952">
    <property type="component" value="Unassembled WGS sequence"/>
</dbReference>
<dbReference type="Pfam" id="PF00593">
    <property type="entry name" value="TonB_dep_Rec_b-barrel"/>
    <property type="match status" value="1"/>
</dbReference>
<dbReference type="InterPro" id="IPR037066">
    <property type="entry name" value="Plug_dom_sf"/>
</dbReference>
<dbReference type="EMBL" id="SETE01000001">
    <property type="protein sequence ID" value="RYM35941.1"/>
    <property type="molecule type" value="Genomic_DNA"/>
</dbReference>
<dbReference type="RefSeq" id="WP_130092307.1">
    <property type="nucleotide sequence ID" value="NZ_SETE01000001.1"/>
</dbReference>
<dbReference type="Gene3D" id="2.40.170.20">
    <property type="entry name" value="TonB-dependent receptor, beta-barrel domain"/>
    <property type="match status" value="1"/>
</dbReference>
<feature type="domain" description="TonB-dependent receptor plug" evidence="11">
    <location>
        <begin position="133"/>
        <end position="231"/>
    </location>
</feature>
<sequence length="809" mass="91183">MKIIFFIISFLIVSIVYGQENYRGIIADQQNDELPGVKIQNLNNKKLSRTSIDGVFTIQAAVNDTIEFTFSFYDTLRVIAGKEIQLNGSNRLTMRYETQEMGEVMIIKKRMADFNVGFMPPIKGVRLNTGTNSIIELENLSGAKSTGNAREMYAKVPGLNIWENDGAGIQIGIGGRGLSPKRTANFNTRQNGYDISADALGYPESYYTPPIEALKSIEIIRGSAALQFGTQFGGLLNFEILEPVKHTPFEFTTRNTVGGYGYFSTFNRISGTHKRMFYQAYHQYKRGDGYRDNSQFYQHQAFAQIGYYLNENWTVSAEFTHMNYVTKQAGGLTDLGFAEDPRQSIRDRNWFAVDWNLLAVKSTYEINKSITLDIRAFGMMSNRRTIGFLGKITQTDLGGNREMIYSDFMNGGVEARFMKKYSWFKNEEGNTAKVKGALLIGARVYQGETQTRQGTAADGDDANFMFIHPDDVEGSSFVYPSINQAFFAENMFFVGEKWRFNLGMRLENISTSSEGFYKQYVVHPLNFDTLMVNRVNDSNTVARTVPLFGAGVSYKAGKNSSLYTNITQNYRAINFTDIRVTNPNVVVDPNMKDEYGFTSELGFRGLLKDIMIYDLSAFYIFYGDKIGLAPKPKTVKKERTNIGDAQNYGLEAFAEIDWLKLGSKRRNWSLNTFVNASYINANYITSKEPNYIGNKVEYVSTFMVKSGISSTFKSWTLKIQGSFNSPQFSDASNAIEPSGDAVIGEVPAYYVFDFSGSYKFKKYFQVEFGVNNFTNASYFTRRATGYPGPGILPSDGVSGYVTLQFKFAK</sequence>
<keyword evidence="3 8" id="KW-1134">Transmembrane beta strand</keyword>
<proteinExistence type="inferred from homology"/>
<evidence type="ECO:0000259" key="11">
    <source>
        <dbReference type="Pfam" id="PF07715"/>
    </source>
</evidence>
<keyword evidence="6 8" id="KW-0472">Membrane</keyword>
<keyword evidence="12" id="KW-0675">Receptor</keyword>
<dbReference type="AlphaFoldDB" id="A0A4V1WG97"/>
<dbReference type="PROSITE" id="PS52016">
    <property type="entry name" value="TONB_DEPENDENT_REC_3"/>
    <property type="match status" value="1"/>
</dbReference>
<evidence type="ECO:0000313" key="12">
    <source>
        <dbReference type="EMBL" id="RYM35941.1"/>
    </source>
</evidence>
<dbReference type="PANTHER" id="PTHR30442">
    <property type="entry name" value="IRON III DICITRATE TRANSPORT PROTEIN FECA"/>
    <property type="match status" value="1"/>
</dbReference>
<evidence type="ECO:0000256" key="6">
    <source>
        <dbReference type="ARBA" id="ARBA00023136"/>
    </source>
</evidence>
<keyword evidence="5 9" id="KW-0798">TonB box</keyword>
<dbReference type="InterPro" id="IPR039426">
    <property type="entry name" value="TonB-dep_rcpt-like"/>
</dbReference>
<protein>
    <submittedName>
        <fullName evidence="12">TonB-dependent receptor</fullName>
    </submittedName>
</protein>
<evidence type="ECO:0000256" key="3">
    <source>
        <dbReference type="ARBA" id="ARBA00022452"/>
    </source>
</evidence>
<keyword evidence="13" id="KW-1185">Reference proteome</keyword>
<evidence type="ECO:0000256" key="7">
    <source>
        <dbReference type="ARBA" id="ARBA00023237"/>
    </source>
</evidence>
<dbReference type="InterPro" id="IPR012910">
    <property type="entry name" value="Plug_dom"/>
</dbReference>
<evidence type="ECO:0000256" key="5">
    <source>
        <dbReference type="ARBA" id="ARBA00023077"/>
    </source>
</evidence>
<evidence type="ECO:0000256" key="2">
    <source>
        <dbReference type="ARBA" id="ARBA00022448"/>
    </source>
</evidence>
<keyword evidence="7 8" id="KW-0998">Cell outer membrane</keyword>
<dbReference type="InterPro" id="IPR036942">
    <property type="entry name" value="Beta-barrel_TonB_sf"/>
</dbReference>
<evidence type="ECO:0000256" key="1">
    <source>
        <dbReference type="ARBA" id="ARBA00004571"/>
    </source>
</evidence>
<accession>A0A4V1WG97</accession>
<comment type="similarity">
    <text evidence="8 9">Belongs to the TonB-dependent receptor family.</text>
</comment>
<feature type="domain" description="TonB-dependent receptor-like beta-barrel" evidence="10">
    <location>
        <begin position="251"/>
        <end position="772"/>
    </location>
</feature>
<dbReference type="PANTHER" id="PTHR30442:SF0">
    <property type="entry name" value="FE(3+) DICITRATE TRANSPORT PROTEIN FECA"/>
    <property type="match status" value="1"/>
</dbReference>
<comment type="subcellular location">
    <subcellularLocation>
        <location evidence="1 8">Cell outer membrane</location>
        <topology evidence="1 8">Multi-pass membrane protein</topology>
    </subcellularLocation>
</comment>
<evidence type="ECO:0000259" key="10">
    <source>
        <dbReference type="Pfam" id="PF00593"/>
    </source>
</evidence>
<dbReference type="InterPro" id="IPR000531">
    <property type="entry name" value="Beta-barrel_TonB"/>
</dbReference>
<dbReference type="OrthoDB" id="9758472at2"/>
<gene>
    <name evidence="12" type="ORF">ERX46_02805</name>
</gene>
<dbReference type="GO" id="GO:0033214">
    <property type="term" value="P:siderophore-iron import into cell"/>
    <property type="evidence" value="ECO:0007669"/>
    <property type="project" value="TreeGrafter"/>
</dbReference>
<dbReference type="Pfam" id="PF07715">
    <property type="entry name" value="Plug"/>
    <property type="match status" value="1"/>
</dbReference>
<keyword evidence="4 8" id="KW-0812">Transmembrane</keyword>
<evidence type="ECO:0000256" key="4">
    <source>
        <dbReference type="ARBA" id="ARBA00022692"/>
    </source>
</evidence>
<organism evidence="12 13">
    <name type="scientific">Brumimicrobium glaciale</name>
    <dbReference type="NCBI Taxonomy" id="200475"/>
    <lineage>
        <taxon>Bacteria</taxon>
        <taxon>Pseudomonadati</taxon>
        <taxon>Bacteroidota</taxon>
        <taxon>Flavobacteriia</taxon>
        <taxon>Flavobacteriales</taxon>
        <taxon>Crocinitomicaceae</taxon>
        <taxon>Brumimicrobium</taxon>
    </lineage>
</organism>
<evidence type="ECO:0000313" key="13">
    <source>
        <dbReference type="Proteomes" id="UP000293952"/>
    </source>
</evidence>
<dbReference type="Gene3D" id="2.170.130.10">
    <property type="entry name" value="TonB-dependent receptor, plug domain"/>
    <property type="match status" value="1"/>
</dbReference>
<evidence type="ECO:0000256" key="8">
    <source>
        <dbReference type="PROSITE-ProRule" id="PRU01360"/>
    </source>
</evidence>
<reference evidence="12 13" key="1">
    <citation type="submission" date="2019-02" db="EMBL/GenBank/DDBJ databases">
        <title>Genome sequence of the sea-ice species Brumimicrobium glaciale.</title>
        <authorList>
            <person name="Bowman J.P."/>
        </authorList>
    </citation>
    <scope>NUCLEOTIDE SEQUENCE [LARGE SCALE GENOMIC DNA]</scope>
    <source>
        <strain evidence="12 13">IC156</strain>
    </source>
</reference>
<name>A0A4V1WG97_9FLAO</name>
<evidence type="ECO:0000256" key="9">
    <source>
        <dbReference type="RuleBase" id="RU003357"/>
    </source>
</evidence>
<comment type="caution">
    <text evidence="12">The sequence shown here is derived from an EMBL/GenBank/DDBJ whole genome shotgun (WGS) entry which is preliminary data.</text>
</comment>